<evidence type="ECO:0000313" key="7">
    <source>
        <dbReference type="EMBL" id="KCZ73291.1"/>
    </source>
</evidence>
<evidence type="ECO:0000256" key="2">
    <source>
        <dbReference type="ARBA" id="ARBA00022980"/>
    </source>
</evidence>
<evidence type="ECO:0000256" key="4">
    <source>
        <dbReference type="ARBA" id="ARBA00035229"/>
    </source>
</evidence>
<keyword evidence="8" id="KW-1185">Reference proteome</keyword>
<accession>A0A062V2F4</accession>
<dbReference type="GO" id="GO:0003735">
    <property type="term" value="F:structural constituent of ribosome"/>
    <property type="evidence" value="ECO:0007669"/>
    <property type="project" value="InterPro"/>
</dbReference>
<dbReference type="GO" id="GO:0006412">
    <property type="term" value="P:translation"/>
    <property type="evidence" value="ECO:0007669"/>
    <property type="project" value="UniProtKB-UniRule"/>
</dbReference>
<gene>
    <name evidence="5" type="primary">rpl32e</name>
    <name evidence="7" type="ORF">ANME2D_00357</name>
</gene>
<evidence type="ECO:0000256" key="1">
    <source>
        <dbReference type="ARBA" id="ARBA00008431"/>
    </source>
</evidence>
<dbReference type="SMART" id="SM01393">
    <property type="entry name" value="Ribosomal_L32e"/>
    <property type="match status" value="1"/>
</dbReference>
<dbReference type="EMBL" id="JMIY01000001">
    <property type="protein sequence ID" value="KCZ73291.1"/>
    <property type="molecule type" value="Genomic_DNA"/>
</dbReference>
<keyword evidence="2 5" id="KW-0689">Ribosomal protein</keyword>
<organism evidence="7 8">
    <name type="scientific">Candidatus Methanoperedens nitratireducens</name>
    <dbReference type="NCBI Taxonomy" id="1392998"/>
    <lineage>
        <taxon>Archaea</taxon>
        <taxon>Methanobacteriati</taxon>
        <taxon>Methanobacteriota</taxon>
        <taxon>Stenosarchaea group</taxon>
        <taxon>Methanomicrobia</taxon>
        <taxon>Methanosarcinales</taxon>
        <taxon>ANME-2 cluster</taxon>
        <taxon>Candidatus Methanoperedentaceae</taxon>
        <taxon>Candidatus Methanoperedens</taxon>
    </lineage>
</organism>
<dbReference type="OrthoDB" id="372100at2157"/>
<dbReference type="AlphaFoldDB" id="A0A062V2F4"/>
<dbReference type="Proteomes" id="UP000027153">
    <property type="component" value="Unassembled WGS sequence"/>
</dbReference>
<comment type="similarity">
    <text evidence="1 5">Belongs to the eukaryotic ribosomal protein eL32 family.</text>
</comment>
<dbReference type="Pfam" id="PF01655">
    <property type="entry name" value="Ribosomal_L32e"/>
    <property type="match status" value="1"/>
</dbReference>
<evidence type="ECO:0000256" key="6">
    <source>
        <dbReference type="SAM" id="MobiDB-lite"/>
    </source>
</evidence>
<sequence length="149" mass="16995">MNEEDEKQIENKEAPLITITLDDETKRLLDIRKKQKSKKPAFRQTDSHKKKKLADYWRRPDGIHNKMRYSVRGKPALVEAGYGSPALVRGLHPSGFKEVIVNNPDDLESMDAGKQAARIAHTVGSRKRMLIQKRADELGLRILNPVREG</sequence>
<dbReference type="PATRIC" id="fig|1392998.3.peg.717"/>
<dbReference type="GO" id="GO:0022625">
    <property type="term" value="C:cytosolic large ribosomal subunit"/>
    <property type="evidence" value="ECO:0007669"/>
    <property type="project" value="TreeGrafter"/>
</dbReference>
<dbReference type="HAMAP" id="MF_00810">
    <property type="entry name" value="Ribosomal_eL32"/>
    <property type="match status" value="1"/>
</dbReference>
<reference evidence="7 8" key="1">
    <citation type="journal article" date="2013" name="Nature">
        <title>Anaerobic oxidation of methane coupled to nitrate reduction in a novel archaeal lineage.</title>
        <authorList>
            <person name="Haroon M.F."/>
            <person name="Hu S."/>
            <person name="Shi Y."/>
            <person name="Imelfort M."/>
            <person name="Keller J."/>
            <person name="Hugenholtz P."/>
            <person name="Yuan Z."/>
            <person name="Tyson G.W."/>
        </authorList>
    </citation>
    <scope>NUCLEOTIDE SEQUENCE [LARGE SCALE GENOMIC DNA]</scope>
    <source>
        <strain evidence="7 8">ANME-2d</strain>
    </source>
</reference>
<dbReference type="RefSeq" id="WP_081810080.1">
    <property type="nucleotide sequence ID" value="NZ_JMIY01000001.1"/>
</dbReference>
<dbReference type="PANTHER" id="PTHR23413">
    <property type="entry name" value="60S RIBOSOMAL PROTEIN L32 AND DNA-DIRECTED RNA POLYMERASE II, SUBUNIT N"/>
    <property type="match status" value="1"/>
</dbReference>
<dbReference type="PANTHER" id="PTHR23413:SF1">
    <property type="entry name" value="RIBOSOMAL PROTEIN L32"/>
    <property type="match status" value="1"/>
</dbReference>
<dbReference type="SUPFAM" id="SSF52042">
    <property type="entry name" value="Ribosomal protein L32e"/>
    <property type="match status" value="1"/>
</dbReference>
<dbReference type="CDD" id="cd00513">
    <property type="entry name" value="Ribosomal_L32_L32e"/>
    <property type="match status" value="1"/>
</dbReference>
<feature type="region of interest" description="Disordered" evidence="6">
    <location>
        <begin position="31"/>
        <end position="54"/>
    </location>
</feature>
<keyword evidence="3 5" id="KW-0687">Ribonucleoprotein</keyword>
<protein>
    <recommendedName>
        <fullName evidence="4 5">Large ribosomal subunit protein eL32</fullName>
    </recommendedName>
</protein>
<name>A0A062V2F4_9EURY</name>
<dbReference type="InterPro" id="IPR036351">
    <property type="entry name" value="Ribosomal_eL32_sf"/>
</dbReference>
<evidence type="ECO:0000313" key="8">
    <source>
        <dbReference type="Proteomes" id="UP000027153"/>
    </source>
</evidence>
<comment type="caution">
    <text evidence="7">The sequence shown here is derived from an EMBL/GenBank/DDBJ whole genome shotgun (WGS) entry which is preliminary data.</text>
</comment>
<proteinExistence type="inferred from homology"/>
<dbReference type="InterPro" id="IPR001515">
    <property type="entry name" value="Ribosomal_eL32"/>
</dbReference>
<dbReference type="NCBIfam" id="NF006332">
    <property type="entry name" value="PRK08562.1"/>
    <property type="match status" value="1"/>
</dbReference>
<evidence type="ECO:0000256" key="5">
    <source>
        <dbReference type="HAMAP-Rule" id="MF_00810"/>
    </source>
</evidence>
<evidence type="ECO:0000256" key="3">
    <source>
        <dbReference type="ARBA" id="ARBA00023274"/>
    </source>
</evidence>
<dbReference type="InterPro" id="IPR023654">
    <property type="entry name" value="Ribosomal_eL32_arc"/>
</dbReference>